<sequence length="402" mass="43900">MTATDDLVTGYLELGLRFDRLVDGFVDAYTGDPAVGQRVADEPMPTADDLLDQARNLLFALPDAGLPADREEFVRAHLAALEQNAARLAGREMTLVEEVAAYFQVDIALVDTDVYAQAHQDIAELLGGSGPVGERLSAVRGAEACPPELVEPAVRALAAALRDRVVPAAGLEPGEHIDFEIERDVAWSGFNYYLGDYTSRVAVNADVAHRMSQLPVLVAHECYPGHHTEHCRKEDLLVRRGGQLEQTIFLVNTPQCVMAEGLGDLALSAAIGEGWGAWAADVLAGIGPSFDPMLVEALEIAARPLNTVRQNAAIMLHDGGVDEAEVADYLVRWSLVDPARAKQQLRFMTDPLWRAYGSTYVEGERLLRPWLEAREGGVTAFERFRRLLDEPLTPAVIRAELV</sequence>
<gene>
    <name evidence="1" type="ORF">GIS00_02690</name>
</gene>
<evidence type="ECO:0000313" key="2">
    <source>
        <dbReference type="Proteomes" id="UP000460221"/>
    </source>
</evidence>
<dbReference type="AlphaFoldDB" id="A0A7K1FFG4"/>
<dbReference type="EMBL" id="WLYK01000001">
    <property type="protein sequence ID" value="MTD12852.1"/>
    <property type="molecule type" value="Genomic_DNA"/>
</dbReference>
<organism evidence="1 2">
    <name type="scientific">Nakamurella alba</name>
    <dbReference type="NCBI Taxonomy" id="2665158"/>
    <lineage>
        <taxon>Bacteria</taxon>
        <taxon>Bacillati</taxon>
        <taxon>Actinomycetota</taxon>
        <taxon>Actinomycetes</taxon>
        <taxon>Nakamurellales</taxon>
        <taxon>Nakamurellaceae</taxon>
        <taxon>Nakamurella</taxon>
    </lineage>
</organism>
<name>A0A7K1FFG4_9ACTN</name>
<protein>
    <submittedName>
        <fullName evidence="1">DUF885 family protein</fullName>
    </submittedName>
</protein>
<proteinExistence type="predicted"/>
<dbReference type="Proteomes" id="UP000460221">
    <property type="component" value="Unassembled WGS sequence"/>
</dbReference>
<comment type="caution">
    <text evidence="1">The sequence shown here is derived from an EMBL/GenBank/DDBJ whole genome shotgun (WGS) entry which is preliminary data.</text>
</comment>
<evidence type="ECO:0000313" key="1">
    <source>
        <dbReference type="EMBL" id="MTD12852.1"/>
    </source>
</evidence>
<dbReference type="RefSeq" id="WP_154766840.1">
    <property type="nucleotide sequence ID" value="NZ_WLYK01000001.1"/>
</dbReference>
<accession>A0A7K1FFG4</accession>
<keyword evidence="2" id="KW-1185">Reference proteome</keyword>
<reference evidence="1 2" key="1">
    <citation type="submission" date="2019-11" db="EMBL/GenBank/DDBJ databases">
        <authorList>
            <person name="Jiang L.-Q."/>
        </authorList>
    </citation>
    <scope>NUCLEOTIDE SEQUENCE [LARGE SCALE GENOMIC DNA]</scope>
    <source>
        <strain evidence="1 2">YIM 132087</strain>
    </source>
</reference>